<dbReference type="GO" id="GO:0009396">
    <property type="term" value="P:folic acid-containing compound biosynthetic process"/>
    <property type="evidence" value="ECO:0007669"/>
    <property type="project" value="TreeGrafter"/>
</dbReference>
<comment type="cofactor">
    <cofactor evidence="5">
        <name>Mg(2+)</name>
        <dbReference type="ChEBI" id="CHEBI:18420"/>
    </cofactor>
</comment>
<accession>A0A2Y9BBI6</accession>
<feature type="binding site" evidence="4">
    <location>
        <begin position="4"/>
        <end position="8"/>
    </location>
    <ligand>
        <name>ATP</name>
        <dbReference type="ChEBI" id="CHEBI:30616"/>
    </ligand>
</feature>
<keyword evidence="7" id="KW-1185">Reference proteome</keyword>
<dbReference type="Pfam" id="PF01812">
    <property type="entry name" value="5-FTHF_cyc-lig"/>
    <property type="match status" value="1"/>
</dbReference>
<evidence type="ECO:0000313" key="6">
    <source>
        <dbReference type="EMBL" id="PWJ30764.1"/>
    </source>
</evidence>
<feature type="binding site" evidence="4">
    <location>
        <position position="55"/>
    </location>
    <ligand>
        <name>substrate</name>
    </ligand>
</feature>
<dbReference type="EC" id="6.3.3.2" evidence="5"/>
<dbReference type="NCBIfam" id="TIGR02727">
    <property type="entry name" value="MTHFS_bact"/>
    <property type="match status" value="1"/>
</dbReference>
<dbReference type="GO" id="GO:0005524">
    <property type="term" value="F:ATP binding"/>
    <property type="evidence" value="ECO:0007669"/>
    <property type="project" value="UniProtKB-KW"/>
</dbReference>
<dbReference type="InterPro" id="IPR037171">
    <property type="entry name" value="NagB/RpiA_transferase-like"/>
</dbReference>
<keyword evidence="2 4" id="KW-0547">Nucleotide-binding</keyword>
<name>A0A2Y9BBI6_9FIRM</name>
<dbReference type="Gene3D" id="3.40.50.10420">
    <property type="entry name" value="NagB/RpiA/CoA transferase-like"/>
    <property type="match status" value="1"/>
</dbReference>
<dbReference type="InterPro" id="IPR002698">
    <property type="entry name" value="FTHF_cligase"/>
</dbReference>
<feature type="binding site" evidence="4">
    <location>
        <begin position="138"/>
        <end position="146"/>
    </location>
    <ligand>
        <name>ATP</name>
        <dbReference type="ChEBI" id="CHEBI:30616"/>
    </ligand>
</feature>
<keyword evidence="5" id="KW-0479">Metal-binding</keyword>
<dbReference type="GO" id="GO:0030272">
    <property type="term" value="F:5-formyltetrahydrofolate cyclo-ligase activity"/>
    <property type="evidence" value="ECO:0007669"/>
    <property type="project" value="UniProtKB-EC"/>
</dbReference>
<keyword evidence="5" id="KW-0460">Magnesium</keyword>
<comment type="catalytic activity">
    <reaction evidence="5">
        <text>(6S)-5-formyl-5,6,7,8-tetrahydrofolate + ATP = (6R)-5,10-methenyltetrahydrofolate + ADP + phosphate</text>
        <dbReference type="Rhea" id="RHEA:10488"/>
        <dbReference type="ChEBI" id="CHEBI:30616"/>
        <dbReference type="ChEBI" id="CHEBI:43474"/>
        <dbReference type="ChEBI" id="CHEBI:57455"/>
        <dbReference type="ChEBI" id="CHEBI:57457"/>
        <dbReference type="ChEBI" id="CHEBI:456216"/>
        <dbReference type="EC" id="6.3.3.2"/>
    </reaction>
</comment>
<protein>
    <recommendedName>
        <fullName evidence="5">5-formyltetrahydrofolate cyclo-ligase</fullName>
        <ecNumber evidence="5">6.3.3.2</ecNumber>
    </recommendedName>
</protein>
<feature type="binding site" evidence="4">
    <location>
        <position position="50"/>
    </location>
    <ligand>
        <name>substrate</name>
    </ligand>
</feature>
<dbReference type="PANTHER" id="PTHR23407:SF1">
    <property type="entry name" value="5-FORMYLTETRAHYDROFOLATE CYCLO-LIGASE"/>
    <property type="match status" value="1"/>
</dbReference>
<dbReference type="InterPro" id="IPR024185">
    <property type="entry name" value="FTHF_cligase-like_sf"/>
</dbReference>
<dbReference type="AlphaFoldDB" id="A0A2Y9BBI6"/>
<dbReference type="RefSeq" id="WP_181368609.1">
    <property type="nucleotide sequence ID" value="NZ_BAAACK010000004.1"/>
</dbReference>
<evidence type="ECO:0000256" key="4">
    <source>
        <dbReference type="PIRSR" id="PIRSR006806-1"/>
    </source>
</evidence>
<comment type="caution">
    <text evidence="6">The sequence shown here is derived from an EMBL/GenBank/DDBJ whole genome shotgun (WGS) entry which is preliminary data.</text>
</comment>
<proteinExistence type="inferred from homology"/>
<evidence type="ECO:0000256" key="2">
    <source>
        <dbReference type="ARBA" id="ARBA00022741"/>
    </source>
</evidence>
<comment type="similarity">
    <text evidence="1 5">Belongs to the 5-formyltetrahydrofolate cyclo-ligase family.</text>
</comment>
<sequence>MESKKEIRKIVRSKRAALPEDERLKYSALIRDRLFDQPLYQQADEVYCYVSFEEEVITYGILEHVWKSGRKLAVPKILTDSGPFMRMEFFYIESLADLKKGYFGIPEPDEDRPAGNPDSGKNVLVVMPGVAFDKNRRRIGYGKGFYDAYLKRHPDYRTIALAYSIQCLDSIPSREHDIRPDMIITEREIYTC</sequence>
<dbReference type="GO" id="GO:0035999">
    <property type="term" value="P:tetrahydrofolate interconversion"/>
    <property type="evidence" value="ECO:0007669"/>
    <property type="project" value="TreeGrafter"/>
</dbReference>
<organism evidence="6 7">
    <name type="scientific">Faecalicatena orotica</name>
    <dbReference type="NCBI Taxonomy" id="1544"/>
    <lineage>
        <taxon>Bacteria</taxon>
        <taxon>Bacillati</taxon>
        <taxon>Bacillota</taxon>
        <taxon>Clostridia</taxon>
        <taxon>Lachnospirales</taxon>
        <taxon>Lachnospiraceae</taxon>
        <taxon>Faecalicatena</taxon>
    </lineage>
</organism>
<evidence type="ECO:0000256" key="5">
    <source>
        <dbReference type="RuleBase" id="RU361279"/>
    </source>
</evidence>
<dbReference type="Proteomes" id="UP000245845">
    <property type="component" value="Unassembled WGS sequence"/>
</dbReference>
<evidence type="ECO:0000256" key="3">
    <source>
        <dbReference type="ARBA" id="ARBA00022840"/>
    </source>
</evidence>
<keyword evidence="3 4" id="KW-0067">ATP-binding</keyword>
<dbReference type="SUPFAM" id="SSF100950">
    <property type="entry name" value="NagB/RpiA/CoA transferase-like"/>
    <property type="match status" value="1"/>
</dbReference>
<dbReference type="PIRSF" id="PIRSF006806">
    <property type="entry name" value="FTHF_cligase"/>
    <property type="match status" value="1"/>
</dbReference>
<reference evidence="6 7" key="1">
    <citation type="submission" date="2018-05" db="EMBL/GenBank/DDBJ databases">
        <title>The Hungate 1000. A catalogue of reference genomes from the rumen microbiome.</title>
        <authorList>
            <person name="Kelly W."/>
        </authorList>
    </citation>
    <scope>NUCLEOTIDE SEQUENCE [LARGE SCALE GENOMIC DNA]</scope>
    <source>
        <strain evidence="6 7">NLAE-zl-C242</strain>
    </source>
</reference>
<dbReference type="PANTHER" id="PTHR23407">
    <property type="entry name" value="ATPASE INHIBITOR/5-FORMYLTETRAHYDROFOLATE CYCLO-LIGASE"/>
    <property type="match status" value="1"/>
</dbReference>
<dbReference type="EMBL" id="QGDL01000003">
    <property type="protein sequence ID" value="PWJ30764.1"/>
    <property type="molecule type" value="Genomic_DNA"/>
</dbReference>
<evidence type="ECO:0000313" key="7">
    <source>
        <dbReference type="Proteomes" id="UP000245845"/>
    </source>
</evidence>
<gene>
    <name evidence="6" type="ORF">A8806_103168</name>
</gene>
<evidence type="ECO:0000256" key="1">
    <source>
        <dbReference type="ARBA" id="ARBA00010638"/>
    </source>
</evidence>
<keyword evidence="6" id="KW-0436">Ligase</keyword>
<dbReference type="GO" id="GO:0046872">
    <property type="term" value="F:metal ion binding"/>
    <property type="evidence" value="ECO:0007669"/>
    <property type="project" value="UniProtKB-KW"/>
</dbReference>